<evidence type="ECO:0000313" key="4">
    <source>
        <dbReference type="EMBL" id="OAM26787.1"/>
    </source>
</evidence>
<dbReference type="SUPFAM" id="SSF55469">
    <property type="entry name" value="FMN-dependent nitroreductase-like"/>
    <property type="match status" value="2"/>
</dbReference>
<gene>
    <name evidence="4" type="ORF">A7P95_08500</name>
</gene>
<evidence type="ECO:0000256" key="1">
    <source>
        <dbReference type="ARBA" id="ARBA00022630"/>
    </source>
</evidence>
<dbReference type="InterPro" id="IPR050627">
    <property type="entry name" value="Nitroreductase/BluB"/>
</dbReference>
<dbReference type="AlphaFoldDB" id="A0A1A9RWZ0"/>
<dbReference type="PANTHER" id="PTHR23026:SF90">
    <property type="entry name" value="IODOTYROSINE DEIODINASE 1"/>
    <property type="match status" value="1"/>
</dbReference>
<name>A0A1A9RWZ0_9NEIS</name>
<protein>
    <submittedName>
        <fullName evidence="4">Nitroreductase</fullName>
    </submittedName>
</protein>
<dbReference type="GO" id="GO:0016491">
    <property type="term" value="F:oxidoreductase activity"/>
    <property type="evidence" value="ECO:0007669"/>
    <property type="project" value="UniProtKB-KW"/>
</dbReference>
<keyword evidence="2" id="KW-0288">FMN</keyword>
<dbReference type="EMBL" id="LXSL01000028">
    <property type="protein sequence ID" value="OAM26787.1"/>
    <property type="molecule type" value="Genomic_DNA"/>
</dbReference>
<dbReference type="InterPro" id="IPR000415">
    <property type="entry name" value="Nitroreductase-like"/>
</dbReference>
<reference evidence="5" key="1">
    <citation type="submission" date="2016-05" db="EMBL/GenBank/DDBJ databases">
        <title>Draft genome of Corynebacterium afermentans subsp. afermentans LCDC 88199T.</title>
        <authorList>
            <person name="Bernier A.-M."/>
            <person name="Bernard K."/>
        </authorList>
    </citation>
    <scope>NUCLEOTIDE SEQUENCE [LARGE SCALE GENOMIC DNA]</scope>
    <source>
        <strain evidence="5">NML02-A-017</strain>
    </source>
</reference>
<dbReference type="Gene3D" id="3.40.109.10">
    <property type="entry name" value="NADH Oxidase"/>
    <property type="match status" value="2"/>
</dbReference>
<proteinExistence type="predicted"/>
<dbReference type="STRING" id="1795827.A7P95_08500"/>
<evidence type="ECO:0000256" key="3">
    <source>
        <dbReference type="ARBA" id="ARBA00023002"/>
    </source>
</evidence>
<accession>A0A1A9RWZ0</accession>
<dbReference type="PANTHER" id="PTHR23026">
    <property type="entry name" value="NADPH NITROREDUCTASE"/>
    <property type="match status" value="1"/>
</dbReference>
<keyword evidence="1" id="KW-0285">Flavoprotein</keyword>
<dbReference type="RefSeq" id="WP_067593974.1">
    <property type="nucleotide sequence ID" value="NZ_LXSL01000028.1"/>
</dbReference>
<comment type="caution">
    <text evidence="4">The sequence shown here is derived from an EMBL/GenBank/DDBJ whole genome shotgun (WGS) entry which is preliminary data.</text>
</comment>
<dbReference type="NCBIfam" id="NF047509">
    <property type="entry name" value="Rv3131_FMN_oxido"/>
    <property type="match status" value="1"/>
</dbReference>
<evidence type="ECO:0000256" key="2">
    <source>
        <dbReference type="ARBA" id="ARBA00022643"/>
    </source>
</evidence>
<keyword evidence="3" id="KW-0560">Oxidoreductase</keyword>
<sequence length="323" mass="35570">MNRDQLETLIDAAVRAPSGHNTQPWHFAQEADEIVISPDFSRELPAVDGDRRELFISLGCAAENLCLQASVLGYAAEVLLDGENIRIRLHATGIAADPLAAYIRQRQTNRSMYNGSTIPEGYLKTALSTLPDNGIQIHLFDRQSEAFELLAEAVMQGNAAQMCDPAFKAELLSWIRFNKKHAERTRDGVSYAALGAPNLPRWLSEPIVRLMLNAATQNKTDRKKIAASSHLALVTSPADNLADRVSTGRSLQRFLLSLTQQGIAHAYLNQPCEVPALRQQLQNGLFPNGGEQPQLLLRLGYAAPLPYAERRPLKEVLSSTIPS</sequence>
<evidence type="ECO:0000313" key="5">
    <source>
        <dbReference type="Proteomes" id="UP000077885"/>
    </source>
</evidence>
<organism evidence="4 5">
    <name type="scientific">Eikenella longinqua</name>
    <dbReference type="NCBI Taxonomy" id="1795827"/>
    <lineage>
        <taxon>Bacteria</taxon>
        <taxon>Pseudomonadati</taxon>
        <taxon>Pseudomonadota</taxon>
        <taxon>Betaproteobacteria</taxon>
        <taxon>Neisseriales</taxon>
        <taxon>Neisseriaceae</taxon>
        <taxon>Eikenella</taxon>
    </lineage>
</organism>
<dbReference type="CDD" id="cd02062">
    <property type="entry name" value="Nitro_FMN_reductase"/>
    <property type="match status" value="1"/>
</dbReference>
<keyword evidence="5" id="KW-1185">Reference proteome</keyword>
<dbReference type="Proteomes" id="UP000077885">
    <property type="component" value="Unassembled WGS sequence"/>
</dbReference>
<dbReference type="OrthoDB" id="272552at2"/>